<dbReference type="EMBL" id="LXQA010415733">
    <property type="protein sequence ID" value="MCI50387.1"/>
    <property type="molecule type" value="Genomic_DNA"/>
</dbReference>
<proteinExistence type="predicted"/>
<comment type="caution">
    <text evidence="1">The sequence shown here is derived from an EMBL/GenBank/DDBJ whole genome shotgun (WGS) entry which is preliminary data.</text>
</comment>
<name>A0A392SPQ9_9FABA</name>
<dbReference type="Proteomes" id="UP000265520">
    <property type="component" value="Unassembled WGS sequence"/>
</dbReference>
<dbReference type="AlphaFoldDB" id="A0A392SPQ9"/>
<accession>A0A392SPQ9</accession>
<reference evidence="1 2" key="1">
    <citation type="journal article" date="2018" name="Front. Plant Sci.">
        <title>Red Clover (Trifolium pratense) and Zigzag Clover (T. medium) - A Picture of Genomic Similarities and Differences.</title>
        <authorList>
            <person name="Dluhosova J."/>
            <person name="Istvanek J."/>
            <person name="Nedelnik J."/>
            <person name="Repkova J."/>
        </authorList>
    </citation>
    <scope>NUCLEOTIDE SEQUENCE [LARGE SCALE GENOMIC DNA]</scope>
    <source>
        <strain evidence="2">cv. 10/8</strain>
        <tissue evidence="1">Leaf</tissue>
    </source>
</reference>
<keyword evidence="2" id="KW-1185">Reference proteome</keyword>
<organism evidence="1 2">
    <name type="scientific">Trifolium medium</name>
    <dbReference type="NCBI Taxonomy" id="97028"/>
    <lineage>
        <taxon>Eukaryota</taxon>
        <taxon>Viridiplantae</taxon>
        <taxon>Streptophyta</taxon>
        <taxon>Embryophyta</taxon>
        <taxon>Tracheophyta</taxon>
        <taxon>Spermatophyta</taxon>
        <taxon>Magnoliopsida</taxon>
        <taxon>eudicotyledons</taxon>
        <taxon>Gunneridae</taxon>
        <taxon>Pentapetalae</taxon>
        <taxon>rosids</taxon>
        <taxon>fabids</taxon>
        <taxon>Fabales</taxon>
        <taxon>Fabaceae</taxon>
        <taxon>Papilionoideae</taxon>
        <taxon>50 kb inversion clade</taxon>
        <taxon>NPAAA clade</taxon>
        <taxon>Hologalegina</taxon>
        <taxon>IRL clade</taxon>
        <taxon>Trifolieae</taxon>
        <taxon>Trifolium</taxon>
    </lineage>
</organism>
<feature type="non-terminal residue" evidence="1">
    <location>
        <position position="1"/>
    </location>
</feature>
<evidence type="ECO:0000313" key="1">
    <source>
        <dbReference type="EMBL" id="MCI50387.1"/>
    </source>
</evidence>
<evidence type="ECO:0000313" key="2">
    <source>
        <dbReference type="Proteomes" id="UP000265520"/>
    </source>
</evidence>
<protein>
    <submittedName>
        <fullName evidence="1">Uncharacterized protein</fullName>
    </submittedName>
</protein>
<sequence length="37" mass="4260">GGGADGRLYIRRVIWIQLLHLEEEEAARESTKRHNNA</sequence>